<evidence type="ECO:0000256" key="1">
    <source>
        <dbReference type="SAM" id="Phobius"/>
    </source>
</evidence>
<keyword evidence="3" id="KW-1185">Reference proteome</keyword>
<gene>
    <name evidence="2" type="ORF">DFH08DRAFT_651200</name>
</gene>
<name>A0AAD7EJP1_9AGAR</name>
<feature type="non-terminal residue" evidence="2">
    <location>
        <position position="1"/>
    </location>
</feature>
<keyword evidence="1" id="KW-0812">Transmembrane</keyword>
<evidence type="ECO:0000313" key="2">
    <source>
        <dbReference type="EMBL" id="KAJ7331328.1"/>
    </source>
</evidence>
<keyword evidence="1" id="KW-0472">Membrane</keyword>
<sequence>SVALSQGLWFTTQCLAHVHQGLAVVTELEVATLGFAVVNIFIWSFWWNKP</sequence>
<protein>
    <submittedName>
        <fullName evidence="2">Uncharacterized protein</fullName>
    </submittedName>
</protein>
<dbReference type="AlphaFoldDB" id="A0AAD7EJP1"/>
<organism evidence="2 3">
    <name type="scientific">Mycena albidolilacea</name>
    <dbReference type="NCBI Taxonomy" id="1033008"/>
    <lineage>
        <taxon>Eukaryota</taxon>
        <taxon>Fungi</taxon>
        <taxon>Dikarya</taxon>
        <taxon>Basidiomycota</taxon>
        <taxon>Agaricomycotina</taxon>
        <taxon>Agaricomycetes</taxon>
        <taxon>Agaricomycetidae</taxon>
        <taxon>Agaricales</taxon>
        <taxon>Marasmiineae</taxon>
        <taxon>Mycenaceae</taxon>
        <taxon>Mycena</taxon>
    </lineage>
</organism>
<feature type="non-terminal residue" evidence="2">
    <location>
        <position position="50"/>
    </location>
</feature>
<evidence type="ECO:0000313" key="3">
    <source>
        <dbReference type="Proteomes" id="UP001218218"/>
    </source>
</evidence>
<keyword evidence="1" id="KW-1133">Transmembrane helix</keyword>
<reference evidence="2" key="1">
    <citation type="submission" date="2023-03" db="EMBL/GenBank/DDBJ databases">
        <title>Massive genome expansion in bonnet fungi (Mycena s.s.) driven by repeated elements and novel gene families across ecological guilds.</title>
        <authorList>
            <consortium name="Lawrence Berkeley National Laboratory"/>
            <person name="Harder C.B."/>
            <person name="Miyauchi S."/>
            <person name="Viragh M."/>
            <person name="Kuo A."/>
            <person name="Thoen E."/>
            <person name="Andreopoulos B."/>
            <person name="Lu D."/>
            <person name="Skrede I."/>
            <person name="Drula E."/>
            <person name="Henrissat B."/>
            <person name="Morin E."/>
            <person name="Kohler A."/>
            <person name="Barry K."/>
            <person name="LaButti K."/>
            <person name="Morin E."/>
            <person name="Salamov A."/>
            <person name="Lipzen A."/>
            <person name="Mereny Z."/>
            <person name="Hegedus B."/>
            <person name="Baldrian P."/>
            <person name="Stursova M."/>
            <person name="Weitz H."/>
            <person name="Taylor A."/>
            <person name="Grigoriev I.V."/>
            <person name="Nagy L.G."/>
            <person name="Martin F."/>
            <person name="Kauserud H."/>
        </authorList>
    </citation>
    <scope>NUCLEOTIDE SEQUENCE</scope>
    <source>
        <strain evidence="2">CBHHK002</strain>
    </source>
</reference>
<dbReference type="Proteomes" id="UP001218218">
    <property type="component" value="Unassembled WGS sequence"/>
</dbReference>
<accession>A0AAD7EJP1</accession>
<comment type="caution">
    <text evidence="2">The sequence shown here is derived from an EMBL/GenBank/DDBJ whole genome shotgun (WGS) entry which is preliminary data.</text>
</comment>
<feature type="transmembrane region" description="Helical" evidence="1">
    <location>
        <begin position="30"/>
        <end position="47"/>
    </location>
</feature>
<proteinExistence type="predicted"/>
<dbReference type="EMBL" id="JARIHO010000035">
    <property type="protein sequence ID" value="KAJ7331328.1"/>
    <property type="molecule type" value="Genomic_DNA"/>
</dbReference>